<comment type="caution">
    <text evidence="3">The sequence shown here is derived from an EMBL/GenBank/DDBJ whole genome shotgun (WGS) entry which is preliminary data.</text>
</comment>
<feature type="region of interest" description="Disordered" evidence="2">
    <location>
        <begin position="138"/>
        <end position="160"/>
    </location>
</feature>
<evidence type="ECO:0000256" key="1">
    <source>
        <dbReference type="SAM" id="Coils"/>
    </source>
</evidence>
<reference evidence="3" key="2">
    <citation type="submission" date="2020-11" db="EMBL/GenBank/DDBJ databases">
        <authorList>
            <person name="McCartney M.A."/>
            <person name="Auch B."/>
            <person name="Kono T."/>
            <person name="Mallez S."/>
            <person name="Becker A."/>
            <person name="Gohl D.M."/>
            <person name="Silverstein K.A.T."/>
            <person name="Koren S."/>
            <person name="Bechman K.B."/>
            <person name="Herman A."/>
            <person name="Abrahante J.E."/>
            <person name="Garbe J."/>
        </authorList>
    </citation>
    <scope>NUCLEOTIDE SEQUENCE</scope>
    <source>
        <strain evidence="3">Duluth1</strain>
        <tissue evidence="3">Whole animal</tissue>
    </source>
</reference>
<organism evidence="3 4">
    <name type="scientific">Dreissena polymorpha</name>
    <name type="common">Zebra mussel</name>
    <name type="synonym">Mytilus polymorpha</name>
    <dbReference type="NCBI Taxonomy" id="45954"/>
    <lineage>
        <taxon>Eukaryota</taxon>
        <taxon>Metazoa</taxon>
        <taxon>Spiralia</taxon>
        <taxon>Lophotrochozoa</taxon>
        <taxon>Mollusca</taxon>
        <taxon>Bivalvia</taxon>
        <taxon>Autobranchia</taxon>
        <taxon>Heteroconchia</taxon>
        <taxon>Euheterodonta</taxon>
        <taxon>Imparidentia</taxon>
        <taxon>Neoheterodontei</taxon>
        <taxon>Myida</taxon>
        <taxon>Dreissenoidea</taxon>
        <taxon>Dreissenidae</taxon>
        <taxon>Dreissena</taxon>
    </lineage>
</organism>
<protein>
    <submittedName>
        <fullName evidence="3">Uncharacterized protein</fullName>
    </submittedName>
</protein>
<keyword evidence="4" id="KW-1185">Reference proteome</keyword>
<dbReference type="AlphaFoldDB" id="A0A9D4HNC9"/>
<evidence type="ECO:0000256" key="2">
    <source>
        <dbReference type="SAM" id="MobiDB-lite"/>
    </source>
</evidence>
<proteinExistence type="predicted"/>
<dbReference type="EMBL" id="JAIWYP010000012">
    <property type="protein sequence ID" value="KAH3724976.1"/>
    <property type="molecule type" value="Genomic_DNA"/>
</dbReference>
<accession>A0A9D4HNC9</accession>
<gene>
    <name evidence="3" type="ORF">DPMN_050803</name>
</gene>
<feature type="compositionally biased region" description="Polar residues" evidence="2">
    <location>
        <begin position="139"/>
        <end position="160"/>
    </location>
</feature>
<keyword evidence="1" id="KW-0175">Coiled coil</keyword>
<reference evidence="3" key="1">
    <citation type="journal article" date="2019" name="bioRxiv">
        <title>The Genome of the Zebra Mussel, Dreissena polymorpha: A Resource for Invasive Species Research.</title>
        <authorList>
            <person name="McCartney M.A."/>
            <person name="Auch B."/>
            <person name="Kono T."/>
            <person name="Mallez S."/>
            <person name="Zhang Y."/>
            <person name="Obille A."/>
            <person name="Becker A."/>
            <person name="Abrahante J.E."/>
            <person name="Garbe J."/>
            <person name="Badalamenti J.P."/>
            <person name="Herman A."/>
            <person name="Mangelson H."/>
            <person name="Liachko I."/>
            <person name="Sullivan S."/>
            <person name="Sone E.D."/>
            <person name="Koren S."/>
            <person name="Silverstein K.A.T."/>
            <person name="Beckman K.B."/>
            <person name="Gohl D.M."/>
        </authorList>
    </citation>
    <scope>NUCLEOTIDE SEQUENCE</scope>
    <source>
        <strain evidence="3">Duluth1</strain>
        <tissue evidence="3">Whole animal</tissue>
    </source>
</reference>
<sequence length="160" mass="19011">MAEAEVNQYGVLQLPKDEEEDVDEKQLLEMKEELERLKHEEEKFTRRRVFQETKNIQQILMKNLNLNLTGKVCTELEKITAKNQLNAEVLASLRLKEPDLIERAWSFEGKLFVRYRRSDRRETVSYEKYREWLDKPWPQKNTTASQTYARKVSAGSSNTK</sequence>
<dbReference type="Proteomes" id="UP000828390">
    <property type="component" value="Unassembled WGS sequence"/>
</dbReference>
<feature type="coiled-coil region" evidence="1">
    <location>
        <begin position="20"/>
        <end position="47"/>
    </location>
</feature>
<name>A0A9D4HNC9_DREPO</name>
<evidence type="ECO:0000313" key="3">
    <source>
        <dbReference type="EMBL" id="KAH3724976.1"/>
    </source>
</evidence>
<evidence type="ECO:0000313" key="4">
    <source>
        <dbReference type="Proteomes" id="UP000828390"/>
    </source>
</evidence>